<reference evidence="3 4" key="1">
    <citation type="submission" date="2018-06" db="EMBL/GenBank/DDBJ databases">
        <authorList>
            <consortium name="IHU Genomes"/>
        </authorList>
    </citation>
    <scope>NUCLEOTIDE SEQUENCE [LARGE SCALE GENOMIC DNA]</scope>
    <source>
        <strain evidence="3 4">NEC25</strain>
    </source>
</reference>
<dbReference type="Proteomes" id="UP001189143">
    <property type="component" value="Unassembled WGS sequence"/>
</dbReference>
<dbReference type="EMBL" id="UWJD01000002">
    <property type="protein sequence ID" value="VCT85465.1"/>
    <property type="molecule type" value="Genomic_DNA"/>
</dbReference>
<dbReference type="EMBL" id="CAMTCP010000250">
    <property type="protein sequence ID" value="CAI3648319.1"/>
    <property type="molecule type" value="Genomic_DNA"/>
</dbReference>
<accession>A0A650MND0</accession>
<evidence type="ECO:0000313" key="3">
    <source>
        <dbReference type="EMBL" id="VCT85465.1"/>
    </source>
</evidence>
<dbReference type="SUPFAM" id="SSF109604">
    <property type="entry name" value="HD-domain/PDEase-like"/>
    <property type="match status" value="1"/>
</dbReference>
<dbReference type="RefSeq" id="WP_159116711.1">
    <property type="nucleotide sequence ID" value="NZ_CAKJVE010000004.1"/>
</dbReference>
<keyword evidence="3" id="KW-0378">Hydrolase</keyword>
<dbReference type="EC" id="3.1.-.-" evidence="3"/>
<evidence type="ECO:0000313" key="2">
    <source>
        <dbReference type="EMBL" id="CAI3648319.1"/>
    </source>
</evidence>
<sequence length="70" mass="8452">MNRLEKIREYVDKIIMNQEDLRKKLSGFVHLYDVSTMCTILAKRRNLNVEICSICGMLHDIYRSWKAWFN</sequence>
<evidence type="ECO:0000313" key="1">
    <source>
        <dbReference type="EMBL" id="CAG9705707.1"/>
    </source>
</evidence>
<name>A0A650MND0_9CLOT</name>
<dbReference type="EMBL" id="CAKJVE010000004">
    <property type="protein sequence ID" value="CAG9705707.1"/>
    <property type="molecule type" value="Genomic_DNA"/>
</dbReference>
<dbReference type="GO" id="GO:0016787">
    <property type="term" value="F:hydrolase activity"/>
    <property type="evidence" value="ECO:0007669"/>
    <property type="project" value="UniProtKB-KW"/>
</dbReference>
<reference evidence="1" key="2">
    <citation type="submission" date="2021-10" db="EMBL/GenBank/DDBJ databases">
        <authorList>
            <person name="Mesa V."/>
        </authorList>
    </citation>
    <scope>NUCLEOTIDE SEQUENCE</scope>
    <source>
        <strain evidence="1">CC3_PB</strain>
    </source>
</reference>
<dbReference type="Gene3D" id="1.10.3210.10">
    <property type="entry name" value="Hypothetical protein af1432"/>
    <property type="match status" value="1"/>
</dbReference>
<dbReference type="AlphaFoldDB" id="A0A650MND0"/>
<reference evidence="2" key="3">
    <citation type="submission" date="2022-10" db="EMBL/GenBank/DDBJ databases">
        <authorList>
            <person name="Aires J."/>
            <person name="Mesa V."/>
        </authorList>
    </citation>
    <scope>NUCLEOTIDE SEQUENCE</scope>
    <source>
        <strain evidence="2">Clostridium neonatale JD116</strain>
    </source>
</reference>
<dbReference type="Proteomes" id="UP000431451">
    <property type="component" value="Unassembled WGS sequence"/>
</dbReference>
<evidence type="ECO:0000313" key="4">
    <source>
        <dbReference type="Proteomes" id="UP000431451"/>
    </source>
</evidence>
<organism evidence="3 4">
    <name type="scientific">Clostridium neonatale</name>
    <dbReference type="NCBI Taxonomy" id="137838"/>
    <lineage>
        <taxon>Bacteria</taxon>
        <taxon>Bacillati</taxon>
        <taxon>Bacillota</taxon>
        <taxon>Clostridia</taxon>
        <taxon>Eubacteriales</taxon>
        <taxon>Clostridiaceae</taxon>
        <taxon>Clostridium</taxon>
    </lineage>
</organism>
<proteinExistence type="predicted"/>
<gene>
    <name evidence="3" type="primary">rny_4</name>
    <name evidence="1" type="synonym">rny</name>
    <name evidence="2" type="ORF">CNEO2_510030</name>
    <name evidence="1" type="ORF">CNEO_42005</name>
    <name evidence="3" type="ORF">CNEONATNEC25_03068</name>
</gene>
<dbReference type="Proteomes" id="UP000789738">
    <property type="component" value="Unassembled WGS sequence"/>
</dbReference>
<protein>
    <submittedName>
        <fullName evidence="3">Ribonuclease Y</fullName>
        <ecNumber evidence="3">3.1.-.-</ecNumber>
    </submittedName>
</protein>